<comment type="caution">
    <text evidence="1">The sequence shown here is derived from an EMBL/GenBank/DDBJ whole genome shotgun (WGS) entry which is preliminary data.</text>
</comment>
<dbReference type="Proteomes" id="UP001241537">
    <property type="component" value="Unassembled WGS sequence"/>
</dbReference>
<protein>
    <recommendedName>
        <fullName evidence="3">DUF2634 domain-containing protein</fullName>
    </recommendedName>
</protein>
<organism evidence="1 2">
    <name type="scientific">Moryella indoligenes</name>
    <dbReference type="NCBI Taxonomy" id="371674"/>
    <lineage>
        <taxon>Bacteria</taxon>
        <taxon>Bacillati</taxon>
        <taxon>Bacillota</taxon>
        <taxon>Clostridia</taxon>
        <taxon>Lachnospirales</taxon>
        <taxon>Lachnospiraceae</taxon>
        <taxon>Moryella</taxon>
    </lineage>
</organism>
<dbReference type="Pfam" id="PF10934">
    <property type="entry name" value="Sheath_initiator"/>
    <property type="match status" value="1"/>
</dbReference>
<dbReference type="InterPro" id="IPR020288">
    <property type="entry name" value="Sheath_initiator"/>
</dbReference>
<dbReference type="AlphaFoldDB" id="A0AAE3VC20"/>
<evidence type="ECO:0000313" key="1">
    <source>
        <dbReference type="EMBL" id="MDQ0153526.1"/>
    </source>
</evidence>
<proteinExistence type="predicted"/>
<accession>A0AAE3VC20</accession>
<keyword evidence="2" id="KW-1185">Reference proteome</keyword>
<evidence type="ECO:0000313" key="2">
    <source>
        <dbReference type="Proteomes" id="UP001241537"/>
    </source>
</evidence>
<dbReference type="EMBL" id="JAUSTO010000023">
    <property type="protein sequence ID" value="MDQ0153526.1"/>
    <property type="molecule type" value="Genomic_DNA"/>
</dbReference>
<evidence type="ECO:0008006" key="3">
    <source>
        <dbReference type="Google" id="ProtNLM"/>
    </source>
</evidence>
<gene>
    <name evidence="1" type="ORF">J2S20_002247</name>
</gene>
<name>A0AAE3VC20_9FIRM</name>
<reference evidence="1" key="1">
    <citation type="submission" date="2023-07" db="EMBL/GenBank/DDBJ databases">
        <title>Genomic Encyclopedia of Type Strains, Phase IV (KMG-IV): sequencing the most valuable type-strain genomes for metagenomic binning, comparative biology and taxonomic classification.</title>
        <authorList>
            <person name="Goeker M."/>
        </authorList>
    </citation>
    <scope>NUCLEOTIDE SEQUENCE</scope>
    <source>
        <strain evidence="1">DSM 19659</strain>
    </source>
</reference>
<dbReference type="RefSeq" id="WP_307255430.1">
    <property type="nucleotide sequence ID" value="NZ_JAUSTO010000023.1"/>
</dbReference>
<sequence length="138" mass="15767">MNILPSFLQLGADKIQTRAEKVIPKEYGIDFSTGQMTGKVVEGIEAVKVWIWLCLHTERYRYPIYSWDYGTSLEQYIGQSLSEEFINTDCEDEIAEAMLINPYISEIRDFKAELTGDQLHISFAAVTDFGKIEVDTDV</sequence>